<organism evidence="1 2">
    <name type="scientific">Liparis tanakae</name>
    <name type="common">Tanaka's snailfish</name>
    <dbReference type="NCBI Taxonomy" id="230148"/>
    <lineage>
        <taxon>Eukaryota</taxon>
        <taxon>Metazoa</taxon>
        <taxon>Chordata</taxon>
        <taxon>Craniata</taxon>
        <taxon>Vertebrata</taxon>
        <taxon>Euteleostomi</taxon>
        <taxon>Actinopterygii</taxon>
        <taxon>Neopterygii</taxon>
        <taxon>Teleostei</taxon>
        <taxon>Neoteleostei</taxon>
        <taxon>Acanthomorphata</taxon>
        <taxon>Eupercaria</taxon>
        <taxon>Perciformes</taxon>
        <taxon>Cottioidei</taxon>
        <taxon>Cottales</taxon>
        <taxon>Liparidae</taxon>
        <taxon>Liparis</taxon>
    </lineage>
</organism>
<proteinExistence type="predicted"/>
<dbReference type="EMBL" id="SRLO01000024">
    <property type="protein sequence ID" value="TNN84905.1"/>
    <property type="molecule type" value="Genomic_DNA"/>
</dbReference>
<evidence type="ECO:0000313" key="1">
    <source>
        <dbReference type="EMBL" id="TNN84905.1"/>
    </source>
</evidence>
<name>A0A4Z2J3I5_9TELE</name>
<evidence type="ECO:0000313" key="2">
    <source>
        <dbReference type="Proteomes" id="UP000314294"/>
    </source>
</evidence>
<accession>A0A4Z2J3I5</accession>
<reference evidence="1 2" key="1">
    <citation type="submission" date="2019-03" db="EMBL/GenBank/DDBJ databases">
        <title>First draft genome of Liparis tanakae, snailfish: a comprehensive survey of snailfish specific genes.</title>
        <authorList>
            <person name="Kim W."/>
            <person name="Song I."/>
            <person name="Jeong J.-H."/>
            <person name="Kim D."/>
            <person name="Kim S."/>
            <person name="Ryu S."/>
            <person name="Song J.Y."/>
            <person name="Lee S.K."/>
        </authorList>
    </citation>
    <scope>NUCLEOTIDE SEQUENCE [LARGE SCALE GENOMIC DNA]</scope>
    <source>
        <tissue evidence="1">Muscle</tissue>
    </source>
</reference>
<dbReference type="Proteomes" id="UP000314294">
    <property type="component" value="Unassembled WGS sequence"/>
</dbReference>
<keyword evidence="2" id="KW-1185">Reference proteome</keyword>
<gene>
    <name evidence="1" type="ORF">EYF80_004950</name>
</gene>
<dbReference type="AlphaFoldDB" id="A0A4Z2J3I5"/>
<comment type="caution">
    <text evidence="1">The sequence shown here is derived from an EMBL/GenBank/DDBJ whole genome shotgun (WGS) entry which is preliminary data.</text>
</comment>
<protein>
    <submittedName>
        <fullName evidence="1">Uncharacterized protein</fullName>
    </submittedName>
</protein>
<sequence length="93" mass="10118">MKTKGVRCLLVSQQLNENGHSVERIPSPQLYSGSVSASPVLWAPILPHLGVVDQRRFTVAAQGALRALVPFQADLARVLPVFESAIQLQCANR</sequence>